<feature type="transmembrane region" description="Helical" evidence="14">
    <location>
        <begin position="438"/>
        <end position="466"/>
    </location>
</feature>
<evidence type="ECO:0000256" key="9">
    <source>
        <dbReference type="ARBA" id="ARBA00022967"/>
    </source>
</evidence>
<dbReference type="CDD" id="cd18579">
    <property type="entry name" value="ABC_6TM_ABCC_D1"/>
    <property type="match status" value="1"/>
</dbReference>
<evidence type="ECO:0000259" key="16">
    <source>
        <dbReference type="PROSITE" id="PS50929"/>
    </source>
</evidence>
<dbReference type="GO" id="GO:0016887">
    <property type="term" value="F:ATP hydrolysis activity"/>
    <property type="evidence" value="ECO:0007669"/>
    <property type="project" value="InterPro"/>
</dbReference>
<gene>
    <name evidence="17" type="ORF">B456_013G154700</name>
</gene>
<keyword evidence="9" id="KW-1278">Translocase</keyword>
<dbReference type="FunFam" id="1.20.1560.10:FF:000003">
    <property type="entry name" value="ABC transporter C family member 10"/>
    <property type="match status" value="1"/>
</dbReference>
<name>A0A0D2SET1_GOSRA</name>
<keyword evidence="18" id="KW-1185">Reference proteome</keyword>
<dbReference type="CDD" id="cd03244">
    <property type="entry name" value="ABCC_MRP_domain2"/>
    <property type="match status" value="1"/>
</dbReference>
<dbReference type="GO" id="GO:0016020">
    <property type="term" value="C:membrane"/>
    <property type="evidence" value="ECO:0007669"/>
    <property type="project" value="UniProtKB-SubCell"/>
</dbReference>
<evidence type="ECO:0000256" key="5">
    <source>
        <dbReference type="ARBA" id="ARBA00022692"/>
    </source>
</evidence>
<feature type="domain" description="ABC transmembrane type-1" evidence="16">
    <location>
        <begin position="313"/>
        <end position="593"/>
    </location>
</feature>
<feature type="region of interest" description="Disordered" evidence="13">
    <location>
        <begin position="864"/>
        <end position="905"/>
    </location>
</feature>
<dbReference type="InterPro" id="IPR044726">
    <property type="entry name" value="ABCC_6TM_D2"/>
</dbReference>
<evidence type="ECO:0000313" key="17">
    <source>
        <dbReference type="EMBL" id="KJB81652.1"/>
    </source>
</evidence>
<keyword evidence="4" id="KW-0813">Transport</keyword>
<evidence type="ECO:0000256" key="6">
    <source>
        <dbReference type="ARBA" id="ARBA00022737"/>
    </source>
</evidence>
<keyword evidence="10 14" id="KW-1133">Transmembrane helix</keyword>
<evidence type="ECO:0000313" key="18">
    <source>
        <dbReference type="Proteomes" id="UP000032304"/>
    </source>
</evidence>
<dbReference type="InterPro" id="IPR003593">
    <property type="entry name" value="AAA+_ATPase"/>
</dbReference>
<dbReference type="PROSITE" id="PS00211">
    <property type="entry name" value="ABC_TRANSPORTER_1"/>
    <property type="match status" value="1"/>
</dbReference>
<feature type="transmembrane region" description="Helical" evidence="14">
    <location>
        <begin position="916"/>
        <end position="939"/>
    </location>
</feature>
<dbReference type="GO" id="GO:0005524">
    <property type="term" value="F:ATP binding"/>
    <property type="evidence" value="ECO:0007669"/>
    <property type="project" value="UniProtKB-KW"/>
</dbReference>
<dbReference type="InterPro" id="IPR003439">
    <property type="entry name" value="ABC_transporter-like_ATP-bd"/>
</dbReference>
<feature type="domain" description="ABC transmembrane type-1" evidence="16">
    <location>
        <begin position="931"/>
        <end position="1211"/>
    </location>
</feature>
<dbReference type="PROSITE" id="PS50929">
    <property type="entry name" value="ABC_TM1F"/>
    <property type="match status" value="2"/>
</dbReference>
<feature type="transmembrane region" description="Helical" evidence="14">
    <location>
        <begin position="175"/>
        <end position="196"/>
    </location>
</feature>
<dbReference type="Pfam" id="PF00005">
    <property type="entry name" value="ABC_tran"/>
    <property type="match status" value="2"/>
</dbReference>
<feature type="transmembrane region" description="Helical" evidence="14">
    <location>
        <begin position="1153"/>
        <end position="1173"/>
    </location>
</feature>
<feature type="transmembrane region" description="Helical" evidence="14">
    <location>
        <begin position="1041"/>
        <end position="1060"/>
    </location>
</feature>
<dbReference type="SMART" id="SM00382">
    <property type="entry name" value="AAA"/>
    <property type="match status" value="2"/>
</dbReference>
<comment type="catalytic activity">
    <reaction evidence="12">
        <text>ATP + H2O + xenobioticSide 1 = ADP + phosphate + xenobioticSide 2.</text>
        <dbReference type="EC" id="7.6.2.2"/>
    </reaction>
</comment>
<dbReference type="InterPro" id="IPR036640">
    <property type="entry name" value="ABC1_TM_sf"/>
</dbReference>
<evidence type="ECO:0000256" key="1">
    <source>
        <dbReference type="ARBA" id="ARBA00004141"/>
    </source>
</evidence>
<dbReference type="Gene3D" id="1.20.1560.10">
    <property type="entry name" value="ABC transporter type 1, transmembrane domain"/>
    <property type="match status" value="2"/>
</dbReference>
<dbReference type="Gramene" id="KJB81652">
    <property type="protein sequence ID" value="KJB81652"/>
    <property type="gene ID" value="B456_013G154700"/>
</dbReference>
<sequence length="1496" mass="165594">MKLFASESFLLMSSASSFDFLLKPIFLHGFSASLHLVLLLFLSLLWAVNRVKGTGRESSMKTLKQRKVLWYNQTLACCVVVSAFNVVLFLLSCFCWYRNDCSVVKLVILSDFVVKLLAWCAMCVFLHCQFSNSGGQMEFPFLLRVWWGFYFSISCYCLVIDIVLFTKQVPFPSQYLVSDVVSVVTGLFLCIVGFLARNEGAKALLQEPLLDGDSNVSNGINLSRKRGSDTITPYSNAGIFSILTFSWMGPLIAAGNKKTLDLEDVPQLDSHDSAVGAFPNFKNRLESTDSEGNGVTLLKLVKALFLLAWKDILTTALFAFLSTVASYVGPYLIDTFVLYLNGQRLFNYEGHLLVTAFFVAKLVECISQRHWFFKLQQVGLRLRAVMVAMIYNKGLTLSCQSKQCHTSGEVINFMTVDADRVGEFCFYMHDLWTAAMQVVLALLILFKYLGLASVAAFVATVLVMLVNIPLGKVLEKLQEKLMESKDKRMNATSEILRNMRILKLQGWEMKFLSKIIGLRNVEEGSLKRFIYTNAISSFFFSIAPSVVSVSTFGACILLGVPLESGKILSALATFRILQGSIHALPETISMIAQTKVSLARIASFLQLDDSQPDVIEKLPRGSSDTAVEVVDGNFSWYFSSTATLTNINLKVYHGMKVAVCGTVGSGKSSLLSCILGELPKISGSLKLCGTKAYVAQSPWIQSGKIEENILFGKEMDRERYDRILEACALKKDLEILPFGDQTVIGERGINLSGGQKQRVQIARALYQDADIYLLDDPFSAVDAHTGSHLFKEVLLCSLISKTVIYVTHQVEFLPAADLILVMEDGRITQAGKYYDILKSGTDFMFLVGAHKKALSAIGAVETGTDSEQSRSEGLKGDGGLESAQGNESDNIEDVGPKGQLVQEEEREKGKVGFSIYWKYITTAYGGFLVPLVLLAQILFQTFQIGSNYWMAWASPTSADVEPPVGSFTLIIVYLVLAISSAFSVLARAMLLSTVGYKTATLLFKKMHSCIFRAPMAFFDSTPSGRILNRASTDQNAVDLRIPYQVGGFAFSVINLLGIIVAMSQGAWQIFIIFIPVIVTCIWYQQYYISSARELARLVGVSKAPVIQHFAETLLGVTTIRCFDQESRFQETNLTLNDSYSRPKFHVSCAKEWLCFRLDMLSSITFAFGLFILISVPKGVINPAIAGLAVTYGLNLNLLQTWLVWNICNMENQIVSVERMLQYSSIPCESALVIETNCPERSWPFHGEVNILNLQVRYAPHLPLILRGLTCTFPGGLKTGIVGKTGSGKSTLIQALFRIIEPAAGQIIIDGVNISSIGLHDLRSKLSIIPQDPTMFGGTVRSNLDPLEEYTDEQIWEALDMCQLGDEVRKKEGRLNSTVSENGENWSMGQRQLVCLGRLLLKKSKIVVLDEATASVDTVTDDLIQTTLREHFSSATVITIAHRITSVLDSDMILLLSQGVVEEFDSPARLLENKSSSFAQLVAEYSTRSDSSLQKLE</sequence>
<feature type="domain" description="ABC transporter" evidence="15">
    <location>
        <begin position="1248"/>
        <end position="1482"/>
    </location>
</feature>
<dbReference type="OrthoDB" id="6500128at2759"/>
<dbReference type="PANTHER" id="PTHR24223:SF181">
    <property type="entry name" value="ABC TRANSPORTER C FAMILY MEMBER 3"/>
    <property type="match status" value="1"/>
</dbReference>
<proteinExistence type="inferred from homology"/>
<evidence type="ECO:0000259" key="15">
    <source>
        <dbReference type="PROSITE" id="PS50893"/>
    </source>
</evidence>
<comment type="similarity">
    <text evidence="2">Belongs to the ABC transporter superfamily. ABCC family. Conjugate transporter (TC 3.A.1.208) subfamily.</text>
</comment>
<feature type="transmembrane region" description="Helical" evidence="14">
    <location>
        <begin position="312"/>
        <end position="333"/>
    </location>
</feature>
<feature type="transmembrane region" description="Helical" evidence="14">
    <location>
        <begin position="103"/>
        <end position="126"/>
    </location>
</feature>
<dbReference type="OMA" id="CESALVI"/>
<dbReference type="EMBL" id="CM001752">
    <property type="protein sequence ID" value="KJB81652.1"/>
    <property type="molecule type" value="Genomic_DNA"/>
</dbReference>
<evidence type="ECO:0000256" key="10">
    <source>
        <dbReference type="ARBA" id="ARBA00022989"/>
    </source>
</evidence>
<dbReference type="SUPFAM" id="SSF52540">
    <property type="entry name" value="P-loop containing nucleoside triphosphate hydrolases"/>
    <property type="match status" value="2"/>
</dbReference>
<feature type="domain" description="ABC transporter" evidence="15">
    <location>
        <begin position="627"/>
        <end position="849"/>
    </location>
</feature>
<keyword evidence="5 14" id="KW-0812">Transmembrane</keyword>
<dbReference type="SUPFAM" id="SSF90123">
    <property type="entry name" value="ABC transporter transmembrane region"/>
    <property type="match status" value="2"/>
</dbReference>
<keyword evidence="11 14" id="KW-0472">Membrane</keyword>
<protein>
    <recommendedName>
        <fullName evidence="3">ABC-type xenobiotic transporter</fullName>
        <ecNumber evidence="3">7.6.2.2</ecNumber>
    </recommendedName>
</protein>
<feature type="transmembrane region" description="Helical" evidence="14">
    <location>
        <begin position="538"/>
        <end position="560"/>
    </location>
</feature>
<dbReference type="CDD" id="cd18580">
    <property type="entry name" value="ABC_6TM_ABCC_D2"/>
    <property type="match status" value="1"/>
</dbReference>
<dbReference type="FunFam" id="3.40.50.300:FF:000169">
    <property type="entry name" value="ABC transporter C family member 3"/>
    <property type="match status" value="1"/>
</dbReference>
<feature type="transmembrane region" description="Helical" evidence="14">
    <location>
        <begin position="69"/>
        <end position="97"/>
    </location>
</feature>
<feature type="transmembrane region" description="Helical" evidence="14">
    <location>
        <begin position="147"/>
        <end position="169"/>
    </location>
</feature>
<organism evidence="17 18">
    <name type="scientific">Gossypium raimondii</name>
    <name type="common">Peruvian cotton</name>
    <name type="synonym">Gossypium klotzschianum subsp. raimondii</name>
    <dbReference type="NCBI Taxonomy" id="29730"/>
    <lineage>
        <taxon>Eukaryota</taxon>
        <taxon>Viridiplantae</taxon>
        <taxon>Streptophyta</taxon>
        <taxon>Embryophyta</taxon>
        <taxon>Tracheophyta</taxon>
        <taxon>Spermatophyta</taxon>
        <taxon>Magnoliopsida</taxon>
        <taxon>eudicotyledons</taxon>
        <taxon>Gunneridae</taxon>
        <taxon>Pentapetalae</taxon>
        <taxon>rosids</taxon>
        <taxon>malvids</taxon>
        <taxon>Malvales</taxon>
        <taxon>Malvaceae</taxon>
        <taxon>Malvoideae</taxon>
        <taxon>Gossypium</taxon>
    </lineage>
</organism>
<dbReference type="Proteomes" id="UP000032304">
    <property type="component" value="Chromosome 13"/>
</dbReference>
<dbReference type="KEGG" id="gra:105784041"/>
<reference evidence="17 18" key="1">
    <citation type="journal article" date="2012" name="Nature">
        <title>Repeated polyploidization of Gossypium genomes and the evolution of spinnable cotton fibres.</title>
        <authorList>
            <person name="Paterson A.H."/>
            <person name="Wendel J.F."/>
            <person name="Gundlach H."/>
            <person name="Guo H."/>
            <person name="Jenkins J."/>
            <person name="Jin D."/>
            <person name="Llewellyn D."/>
            <person name="Showmaker K.C."/>
            <person name="Shu S."/>
            <person name="Udall J."/>
            <person name="Yoo M.J."/>
            <person name="Byers R."/>
            <person name="Chen W."/>
            <person name="Doron-Faigenboim A."/>
            <person name="Duke M.V."/>
            <person name="Gong L."/>
            <person name="Grimwood J."/>
            <person name="Grover C."/>
            <person name="Grupp K."/>
            <person name="Hu G."/>
            <person name="Lee T.H."/>
            <person name="Li J."/>
            <person name="Lin L."/>
            <person name="Liu T."/>
            <person name="Marler B.S."/>
            <person name="Page J.T."/>
            <person name="Roberts A.W."/>
            <person name="Romanel E."/>
            <person name="Sanders W.S."/>
            <person name="Szadkowski E."/>
            <person name="Tan X."/>
            <person name="Tang H."/>
            <person name="Xu C."/>
            <person name="Wang J."/>
            <person name="Wang Z."/>
            <person name="Zhang D."/>
            <person name="Zhang L."/>
            <person name="Ashrafi H."/>
            <person name="Bedon F."/>
            <person name="Bowers J.E."/>
            <person name="Brubaker C.L."/>
            <person name="Chee P.W."/>
            <person name="Das S."/>
            <person name="Gingle A.R."/>
            <person name="Haigler C.H."/>
            <person name="Harker D."/>
            <person name="Hoffmann L.V."/>
            <person name="Hovav R."/>
            <person name="Jones D.C."/>
            <person name="Lemke C."/>
            <person name="Mansoor S."/>
            <person name="ur Rahman M."/>
            <person name="Rainville L.N."/>
            <person name="Rambani A."/>
            <person name="Reddy U.K."/>
            <person name="Rong J.K."/>
            <person name="Saranga Y."/>
            <person name="Scheffler B.E."/>
            <person name="Scheffler J.A."/>
            <person name="Stelly D.M."/>
            <person name="Triplett B.A."/>
            <person name="Van Deynze A."/>
            <person name="Vaslin M.F."/>
            <person name="Waghmare V.N."/>
            <person name="Walford S.A."/>
            <person name="Wright R.J."/>
            <person name="Zaki E.A."/>
            <person name="Zhang T."/>
            <person name="Dennis E.S."/>
            <person name="Mayer K.F."/>
            <person name="Peterson D.G."/>
            <person name="Rokhsar D.S."/>
            <person name="Wang X."/>
            <person name="Schmutz J."/>
        </authorList>
    </citation>
    <scope>NUCLEOTIDE SEQUENCE [LARGE SCALE GENOMIC DNA]</scope>
</reference>
<dbReference type="eggNOG" id="KOG0054">
    <property type="taxonomic scope" value="Eukaryota"/>
</dbReference>
<dbReference type="CDD" id="cd03250">
    <property type="entry name" value="ABCC_MRP_domain1"/>
    <property type="match status" value="1"/>
</dbReference>
<feature type="transmembrane region" description="Helical" evidence="14">
    <location>
        <begin position="1066"/>
        <end position="1083"/>
    </location>
</feature>
<dbReference type="InterPro" id="IPR050173">
    <property type="entry name" value="ABC_transporter_C-like"/>
</dbReference>
<dbReference type="EC" id="7.6.2.2" evidence="3"/>
<feature type="transmembrane region" description="Helical" evidence="14">
    <location>
        <begin position="25"/>
        <end position="48"/>
    </location>
</feature>
<dbReference type="PROSITE" id="PS50893">
    <property type="entry name" value="ABC_TRANSPORTER_2"/>
    <property type="match status" value="2"/>
</dbReference>
<dbReference type="PANTHER" id="PTHR24223">
    <property type="entry name" value="ATP-BINDING CASSETTE SUB-FAMILY C"/>
    <property type="match status" value="1"/>
</dbReference>
<dbReference type="FunFam" id="1.20.1560.10:FF:000002">
    <property type="entry name" value="ABC transporter C family member 5"/>
    <property type="match status" value="1"/>
</dbReference>
<evidence type="ECO:0000256" key="7">
    <source>
        <dbReference type="ARBA" id="ARBA00022741"/>
    </source>
</evidence>
<keyword evidence="8" id="KW-0067">ATP-binding</keyword>
<dbReference type="InterPro" id="IPR011527">
    <property type="entry name" value="ABC1_TM_dom"/>
</dbReference>
<evidence type="ECO:0000256" key="14">
    <source>
        <dbReference type="SAM" id="Phobius"/>
    </source>
</evidence>
<evidence type="ECO:0000256" key="4">
    <source>
        <dbReference type="ARBA" id="ARBA00022448"/>
    </source>
</evidence>
<dbReference type="InterPro" id="IPR044746">
    <property type="entry name" value="ABCC_6TM_D1"/>
</dbReference>
<evidence type="ECO:0000256" key="13">
    <source>
        <dbReference type="SAM" id="MobiDB-lite"/>
    </source>
</evidence>
<dbReference type="Pfam" id="PF00664">
    <property type="entry name" value="ABC_membrane"/>
    <property type="match status" value="2"/>
</dbReference>
<keyword evidence="7" id="KW-0547">Nucleotide-binding</keyword>
<accession>A0A0D2SET1</accession>
<dbReference type="GO" id="GO:0008559">
    <property type="term" value="F:ABC-type xenobiotic transporter activity"/>
    <property type="evidence" value="ECO:0007669"/>
    <property type="project" value="UniProtKB-EC"/>
</dbReference>
<dbReference type="InterPro" id="IPR017871">
    <property type="entry name" value="ABC_transporter-like_CS"/>
</dbReference>
<dbReference type="InterPro" id="IPR027417">
    <property type="entry name" value="P-loop_NTPase"/>
</dbReference>
<evidence type="ECO:0000256" key="11">
    <source>
        <dbReference type="ARBA" id="ARBA00023136"/>
    </source>
</evidence>
<dbReference type="Gene3D" id="3.40.50.300">
    <property type="entry name" value="P-loop containing nucleotide triphosphate hydrolases"/>
    <property type="match status" value="2"/>
</dbReference>
<comment type="subcellular location">
    <subcellularLocation>
        <location evidence="1">Membrane</location>
        <topology evidence="1">Multi-pass membrane protein</topology>
    </subcellularLocation>
</comment>
<dbReference type="STRING" id="29730.A0A0D2SET1"/>
<dbReference type="FunFam" id="3.40.50.300:FF:000508">
    <property type="entry name" value="ABC transporter C family member 5"/>
    <property type="match status" value="1"/>
</dbReference>
<evidence type="ECO:0000256" key="2">
    <source>
        <dbReference type="ARBA" id="ARBA00009726"/>
    </source>
</evidence>
<feature type="transmembrane region" description="Helical" evidence="14">
    <location>
        <begin position="970"/>
        <end position="996"/>
    </location>
</feature>
<evidence type="ECO:0000256" key="12">
    <source>
        <dbReference type="ARBA" id="ARBA00034018"/>
    </source>
</evidence>
<keyword evidence="6" id="KW-0677">Repeat</keyword>
<evidence type="ECO:0000256" key="3">
    <source>
        <dbReference type="ARBA" id="ARBA00012191"/>
    </source>
</evidence>
<evidence type="ECO:0000256" key="8">
    <source>
        <dbReference type="ARBA" id="ARBA00022840"/>
    </source>
</evidence>